<name>A0A0E9V1Y1_ANGAN</name>
<organism evidence="1">
    <name type="scientific">Anguilla anguilla</name>
    <name type="common">European freshwater eel</name>
    <name type="synonym">Muraena anguilla</name>
    <dbReference type="NCBI Taxonomy" id="7936"/>
    <lineage>
        <taxon>Eukaryota</taxon>
        <taxon>Metazoa</taxon>
        <taxon>Chordata</taxon>
        <taxon>Craniata</taxon>
        <taxon>Vertebrata</taxon>
        <taxon>Euteleostomi</taxon>
        <taxon>Actinopterygii</taxon>
        <taxon>Neopterygii</taxon>
        <taxon>Teleostei</taxon>
        <taxon>Anguilliformes</taxon>
        <taxon>Anguillidae</taxon>
        <taxon>Anguilla</taxon>
    </lineage>
</organism>
<reference evidence="1" key="2">
    <citation type="journal article" date="2015" name="Fish Shellfish Immunol.">
        <title>Early steps in the European eel (Anguilla anguilla)-Vibrio vulnificus interaction in the gills: Role of the RtxA13 toxin.</title>
        <authorList>
            <person name="Callol A."/>
            <person name="Pajuelo D."/>
            <person name="Ebbesson L."/>
            <person name="Teles M."/>
            <person name="MacKenzie S."/>
            <person name="Amaro C."/>
        </authorList>
    </citation>
    <scope>NUCLEOTIDE SEQUENCE</scope>
</reference>
<dbReference type="EMBL" id="GBXM01036520">
    <property type="protein sequence ID" value="JAH72057.1"/>
    <property type="molecule type" value="Transcribed_RNA"/>
</dbReference>
<sequence length="18" mass="2197">MRLFLSYSKNLAKMTTYE</sequence>
<accession>A0A0E9V1Y1</accession>
<evidence type="ECO:0000313" key="1">
    <source>
        <dbReference type="EMBL" id="JAH72057.1"/>
    </source>
</evidence>
<reference evidence="1" key="1">
    <citation type="submission" date="2014-11" db="EMBL/GenBank/DDBJ databases">
        <authorList>
            <person name="Amaro Gonzalez C."/>
        </authorList>
    </citation>
    <scope>NUCLEOTIDE SEQUENCE</scope>
</reference>
<proteinExistence type="predicted"/>
<protein>
    <submittedName>
        <fullName evidence="1">Uncharacterized protein</fullName>
    </submittedName>
</protein>
<dbReference type="AlphaFoldDB" id="A0A0E9V1Y1"/>